<keyword evidence="5" id="KW-1185">Reference proteome</keyword>
<dbReference type="Pfam" id="PF02371">
    <property type="entry name" value="Transposase_20"/>
    <property type="match status" value="1"/>
</dbReference>
<dbReference type="InterPro" id="IPR003346">
    <property type="entry name" value="Transposase_20"/>
</dbReference>
<dbReference type="PANTHER" id="PTHR33055">
    <property type="entry name" value="TRANSPOSASE FOR INSERTION SEQUENCE ELEMENT IS1111A"/>
    <property type="match status" value="1"/>
</dbReference>
<feature type="region of interest" description="Disordered" evidence="1">
    <location>
        <begin position="1"/>
        <end position="24"/>
    </location>
</feature>
<dbReference type="GO" id="GO:0004803">
    <property type="term" value="F:transposase activity"/>
    <property type="evidence" value="ECO:0007669"/>
    <property type="project" value="InterPro"/>
</dbReference>
<protein>
    <submittedName>
        <fullName evidence="4">IS110 family transposase</fullName>
    </submittedName>
</protein>
<dbReference type="GO" id="GO:0003677">
    <property type="term" value="F:DNA binding"/>
    <property type="evidence" value="ECO:0007669"/>
    <property type="project" value="InterPro"/>
</dbReference>
<comment type="caution">
    <text evidence="4">The sequence shown here is derived from an EMBL/GenBank/DDBJ whole genome shotgun (WGS) entry which is preliminary data.</text>
</comment>
<evidence type="ECO:0000313" key="4">
    <source>
        <dbReference type="EMBL" id="RIE15887.1"/>
    </source>
</evidence>
<dbReference type="EMBL" id="QXIY01000043">
    <property type="protein sequence ID" value="RIE15887.1"/>
    <property type="molecule type" value="Genomic_DNA"/>
</dbReference>
<feature type="domain" description="Transposase IS110-like N-terminal" evidence="2">
    <location>
        <begin position="35"/>
        <end position="181"/>
    </location>
</feature>
<gene>
    <name evidence="4" type="ORF">SMC1_09335</name>
</gene>
<dbReference type="InterPro" id="IPR047650">
    <property type="entry name" value="Transpos_IS110"/>
</dbReference>
<evidence type="ECO:0000256" key="1">
    <source>
        <dbReference type="SAM" id="MobiDB-lite"/>
    </source>
</evidence>
<dbReference type="Proteomes" id="UP000266113">
    <property type="component" value="Unassembled WGS sequence"/>
</dbReference>
<dbReference type="GO" id="GO:0006313">
    <property type="term" value="P:DNA transposition"/>
    <property type="evidence" value="ECO:0007669"/>
    <property type="project" value="InterPro"/>
</dbReference>
<accession>A0A398DV79</accession>
<dbReference type="InterPro" id="IPR002525">
    <property type="entry name" value="Transp_IS110-like_N"/>
</dbReference>
<proteinExistence type="predicted"/>
<organism evidence="4 5">
    <name type="scientific">Candidatus Cryosericum septentrionale</name>
    <dbReference type="NCBI Taxonomy" id="2290913"/>
    <lineage>
        <taxon>Bacteria</taxon>
        <taxon>Pseudomonadati</taxon>
        <taxon>Caldisericota/Cryosericota group</taxon>
        <taxon>Candidatus Cryosericota</taxon>
        <taxon>Candidatus Cryosericia</taxon>
        <taxon>Candidatus Cryosericales</taxon>
        <taxon>Candidatus Cryosericaceae</taxon>
        <taxon>Candidatus Cryosericum</taxon>
    </lineage>
</organism>
<sequence>MRWPVRSAYSVDHPRESARGADTRKGPAMYEFTHIGLDVHKDTIAVAVLRSGTTTCDERVIPNTPEAVRKLLSGHPDPSLLRTCYEAGPTGYDTQRLIASLGIACDVIAPSLIPRRAGVRVKTDRSDARNLAHLHRAGELTCVRVPTPAEEAVRDLVRTREELKSDRRIARQRIRSFLLRYGRRYPAPGARWSWRFEVWMRALRFDEPASQAAFEHLLGAYFVRDSQLCAVDRQIAELATLDPLAGGVARLRAFRGIDTLTAVTLLTETGDFRRFGSAGFYMAFTGLTPSEHSSGATIRHGSITKTGNRHVRRVLVEAAWAYRYAPAVRGAHAKRLEGQPPEVAAYSWAAQCRLHATYRKLAARKGPNKAVVAVARELAGFVWGAMTQDIGA</sequence>
<dbReference type="Pfam" id="PF01548">
    <property type="entry name" value="DEDD_Tnp_IS110"/>
    <property type="match status" value="1"/>
</dbReference>
<name>A0A398DV79_9BACT</name>
<dbReference type="AlphaFoldDB" id="A0A398DV79"/>
<dbReference type="OrthoDB" id="3191145at2"/>
<dbReference type="PANTHER" id="PTHR33055:SF3">
    <property type="entry name" value="PUTATIVE TRANSPOSASE FOR IS117-RELATED"/>
    <property type="match status" value="1"/>
</dbReference>
<feature type="compositionally biased region" description="Basic and acidic residues" evidence="1">
    <location>
        <begin position="12"/>
        <end position="24"/>
    </location>
</feature>
<reference evidence="4 5" key="1">
    <citation type="submission" date="2018-09" db="EMBL/GenBank/DDBJ databases">
        <title>Discovery and Ecogenomic Context for Candidatus Cryosericales, a Global Caldiserica Order Active in Thawing Permafrost.</title>
        <authorList>
            <person name="Martinez M.A."/>
            <person name="Woodcroft B.J."/>
            <person name="Ignacio Espinoza J.C."/>
            <person name="Zayed A."/>
            <person name="Singleton C.M."/>
            <person name="Boyd J."/>
            <person name="Li Y.-F."/>
            <person name="Purvine S."/>
            <person name="Maughan H."/>
            <person name="Hodgkins S.B."/>
            <person name="Anderson D."/>
            <person name="Sederholm M."/>
            <person name="Temperton B."/>
            <person name="Saleska S.R."/>
            <person name="Tyson G.W."/>
            <person name="Rich V.I."/>
        </authorList>
    </citation>
    <scope>NUCLEOTIDE SEQUENCE [LARGE SCALE GENOMIC DNA]</scope>
    <source>
        <strain evidence="4 5">SMC1</strain>
    </source>
</reference>
<evidence type="ECO:0000259" key="3">
    <source>
        <dbReference type="Pfam" id="PF02371"/>
    </source>
</evidence>
<dbReference type="NCBIfam" id="NF033542">
    <property type="entry name" value="transpos_IS110"/>
    <property type="match status" value="1"/>
</dbReference>
<evidence type="ECO:0000313" key="5">
    <source>
        <dbReference type="Proteomes" id="UP000266113"/>
    </source>
</evidence>
<evidence type="ECO:0000259" key="2">
    <source>
        <dbReference type="Pfam" id="PF01548"/>
    </source>
</evidence>
<feature type="domain" description="Transposase IS116/IS110/IS902 C-terminal" evidence="3">
    <location>
        <begin position="250"/>
        <end position="322"/>
    </location>
</feature>